<evidence type="ECO:0000256" key="1">
    <source>
        <dbReference type="ARBA" id="ARBA00004202"/>
    </source>
</evidence>
<dbReference type="InterPro" id="IPR003593">
    <property type="entry name" value="AAA+_ATPase"/>
</dbReference>
<keyword evidence="4 6" id="KW-0067">ATP-binding</keyword>
<dbReference type="Pfam" id="PF00005">
    <property type="entry name" value="ABC_tran"/>
    <property type="match status" value="1"/>
</dbReference>
<evidence type="ECO:0000256" key="4">
    <source>
        <dbReference type="ARBA" id="ARBA00022840"/>
    </source>
</evidence>
<dbReference type="Proteomes" id="UP000516320">
    <property type="component" value="Chromosome"/>
</dbReference>
<dbReference type="GO" id="GO:0046677">
    <property type="term" value="P:response to antibiotic"/>
    <property type="evidence" value="ECO:0007669"/>
    <property type="project" value="UniProtKB-KW"/>
</dbReference>
<dbReference type="InterPro" id="IPR003439">
    <property type="entry name" value="ABC_transporter-like_ATP-bd"/>
</dbReference>
<dbReference type="SMART" id="SM00382">
    <property type="entry name" value="AAA"/>
    <property type="match status" value="1"/>
</dbReference>
<keyword evidence="7" id="KW-1185">Reference proteome</keyword>
<comment type="subcellular location">
    <subcellularLocation>
        <location evidence="1">Cell membrane</location>
        <topology evidence="1">Peripheral membrane protein</topology>
    </subcellularLocation>
</comment>
<dbReference type="CDD" id="cd03230">
    <property type="entry name" value="ABC_DR_subfamily_A"/>
    <property type="match status" value="1"/>
</dbReference>
<evidence type="ECO:0000256" key="2">
    <source>
        <dbReference type="ARBA" id="ARBA00022448"/>
    </source>
</evidence>
<dbReference type="GO" id="GO:0005524">
    <property type="term" value="F:ATP binding"/>
    <property type="evidence" value="ECO:0007669"/>
    <property type="project" value="UniProtKB-KW"/>
</dbReference>
<keyword evidence="2" id="KW-0813">Transport</keyword>
<keyword evidence="5" id="KW-0046">Antibiotic resistance</keyword>
<dbReference type="GO" id="GO:0016887">
    <property type="term" value="F:ATP hydrolysis activity"/>
    <property type="evidence" value="ECO:0007669"/>
    <property type="project" value="InterPro"/>
</dbReference>
<evidence type="ECO:0000256" key="5">
    <source>
        <dbReference type="ARBA" id="ARBA00023251"/>
    </source>
</evidence>
<dbReference type="SUPFAM" id="SSF52540">
    <property type="entry name" value="P-loop containing nucleoside triphosphate hydrolases"/>
    <property type="match status" value="1"/>
</dbReference>
<name>A0A7H0SR08_9CORY</name>
<dbReference type="AlphaFoldDB" id="A0A7H0SR08"/>
<dbReference type="KEGG" id="cpoy:GP475_10330"/>
<dbReference type="Gene3D" id="3.40.50.300">
    <property type="entry name" value="P-loop containing nucleotide triphosphate hydrolases"/>
    <property type="match status" value="1"/>
</dbReference>
<gene>
    <name evidence="6" type="ORF">GP475_10330</name>
</gene>
<dbReference type="GO" id="GO:0005886">
    <property type="term" value="C:plasma membrane"/>
    <property type="evidence" value="ECO:0007669"/>
    <property type="project" value="UniProtKB-SubCell"/>
</dbReference>
<dbReference type="InterPro" id="IPR050763">
    <property type="entry name" value="ABC_transporter_ATP-binding"/>
</dbReference>
<evidence type="ECO:0000313" key="7">
    <source>
        <dbReference type="Proteomes" id="UP000516320"/>
    </source>
</evidence>
<reference evidence="6 7" key="1">
    <citation type="submission" date="2019-12" db="EMBL/GenBank/DDBJ databases">
        <title>Corynebacterium sp. nov., isolated from feces of the Anser Albifrons in China.</title>
        <authorList>
            <person name="Liu Q."/>
        </authorList>
    </citation>
    <scope>NUCLEOTIDE SEQUENCE [LARGE SCALE GENOMIC DNA]</scope>
    <source>
        <strain evidence="6 7">4H37-19</strain>
    </source>
</reference>
<keyword evidence="3" id="KW-0547">Nucleotide-binding</keyword>
<dbReference type="PANTHER" id="PTHR42711:SF17">
    <property type="entry name" value="ABC TRANSPORTER ATP-BINDING PROTEIN"/>
    <property type="match status" value="1"/>
</dbReference>
<dbReference type="EMBL" id="CP046884">
    <property type="protein sequence ID" value="QNQ90983.1"/>
    <property type="molecule type" value="Genomic_DNA"/>
</dbReference>
<dbReference type="PANTHER" id="PTHR42711">
    <property type="entry name" value="ABC TRANSPORTER ATP-BINDING PROTEIN"/>
    <property type="match status" value="1"/>
</dbReference>
<accession>A0A7H0SR08</accession>
<evidence type="ECO:0000313" key="6">
    <source>
        <dbReference type="EMBL" id="QNQ90983.1"/>
    </source>
</evidence>
<dbReference type="RefSeq" id="WP_187974292.1">
    <property type="nucleotide sequence ID" value="NZ_CP046884.1"/>
</dbReference>
<organism evidence="6 7">
    <name type="scientific">Corynebacterium poyangense</name>
    <dbReference type="NCBI Taxonomy" id="2684405"/>
    <lineage>
        <taxon>Bacteria</taxon>
        <taxon>Bacillati</taxon>
        <taxon>Actinomycetota</taxon>
        <taxon>Actinomycetes</taxon>
        <taxon>Mycobacteriales</taxon>
        <taxon>Corynebacteriaceae</taxon>
        <taxon>Corynebacterium</taxon>
    </lineage>
</organism>
<protein>
    <submittedName>
        <fullName evidence="6">ATP-binding cassette domain-containing protein</fullName>
    </submittedName>
</protein>
<sequence>MSTKLKPSIRVEGLRFSFGSHVVLDGVDLELWPGEVVCLLGPNGVGKTTLIESLLGILPKNEGSVELLGCDPRKAPSRFWAQVGLVQQNWSDHNKWRVKDHLEWIRAQLCTATDRVMTVRDALNRVGLVEKSTTRLSQLSGGQRRIVDFAAATMAYPQLLLLDEPSTGLDPQAKSRLHDLILEHTDKSASILMTTHDLAEAEHLADRLLIMSRGKIIADGTVPELRRRFNSGAEIMWTDTNGTRQVHVSQNPEEFVRRLMQEEITELSINRTSLESAYLNIMREESR</sequence>
<dbReference type="PROSITE" id="PS50893">
    <property type="entry name" value="ABC_TRANSPORTER_2"/>
    <property type="match status" value="1"/>
</dbReference>
<evidence type="ECO:0000256" key="3">
    <source>
        <dbReference type="ARBA" id="ARBA00022741"/>
    </source>
</evidence>
<dbReference type="InterPro" id="IPR027417">
    <property type="entry name" value="P-loop_NTPase"/>
</dbReference>
<proteinExistence type="predicted"/>